<feature type="transmembrane region" description="Helical" evidence="4">
    <location>
        <begin position="82"/>
        <end position="100"/>
    </location>
</feature>
<reference evidence="6" key="1">
    <citation type="submission" date="2021-02" db="EMBL/GenBank/DDBJ databases">
        <title>Infant gut strain persistence is associated with maternal origin, phylogeny, and functional potential including surface adhesion and iron acquisition.</title>
        <authorList>
            <person name="Lou Y.C."/>
        </authorList>
    </citation>
    <scope>NUCLEOTIDE SEQUENCE</scope>
    <source>
        <strain evidence="6">L2_039_000G1_dasL2_039_000G1_concoct_11</strain>
    </source>
</reference>
<comment type="caution">
    <text evidence="6">The sequence shown here is derived from an EMBL/GenBank/DDBJ whole genome shotgun (WGS) entry which is preliminary data.</text>
</comment>
<dbReference type="GO" id="GO:0006355">
    <property type="term" value="P:regulation of DNA-templated transcription"/>
    <property type="evidence" value="ECO:0007669"/>
    <property type="project" value="InterPro"/>
</dbReference>
<organism evidence="6 7">
    <name type="scientific">Slackia piriformis</name>
    <dbReference type="NCBI Taxonomy" id="626934"/>
    <lineage>
        <taxon>Bacteria</taxon>
        <taxon>Bacillati</taxon>
        <taxon>Actinomycetota</taxon>
        <taxon>Coriobacteriia</taxon>
        <taxon>Eggerthellales</taxon>
        <taxon>Eggerthellaceae</taxon>
        <taxon>Slackia</taxon>
    </lineage>
</organism>
<evidence type="ECO:0000259" key="5">
    <source>
        <dbReference type="PROSITE" id="PS50043"/>
    </source>
</evidence>
<keyword evidence="2" id="KW-0238">DNA-binding</keyword>
<feature type="transmembrane region" description="Helical" evidence="4">
    <location>
        <begin position="341"/>
        <end position="359"/>
    </location>
</feature>
<dbReference type="Gene3D" id="1.10.10.10">
    <property type="entry name" value="Winged helix-like DNA-binding domain superfamily/Winged helix DNA-binding domain"/>
    <property type="match status" value="1"/>
</dbReference>
<dbReference type="InterPro" id="IPR036388">
    <property type="entry name" value="WH-like_DNA-bd_sf"/>
</dbReference>
<dbReference type="CDD" id="cd06170">
    <property type="entry name" value="LuxR_C_like"/>
    <property type="match status" value="1"/>
</dbReference>
<feature type="transmembrane region" description="Helical" evidence="4">
    <location>
        <begin position="53"/>
        <end position="70"/>
    </location>
</feature>
<evidence type="ECO:0000256" key="1">
    <source>
        <dbReference type="ARBA" id="ARBA00023015"/>
    </source>
</evidence>
<feature type="transmembrane region" description="Helical" evidence="4">
    <location>
        <begin position="306"/>
        <end position="329"/>
    </location>
</feature>
<dbReference type="GO" id="GO:0003677">
    <property type="term" value="F:DNA binding"/>
    <property type="evidence" value="ECO:0007669"/>
    <property type="project" value="UniProtKB-KW"/>
</dbReference>
<evidence type="ECO:0000313" key="7">
    <source>
        <dbReference type="Proteomes" id="UP000727506"/>
    </source>
</evidence>
<feature type="transmembrane region" description="Helical" evidence="4">
    <location>
        <begin position="139"/>
        <end position="160"/>
    </location>
</feature>
<gene>
    <name evidence="6" type="ORF">KH142_06305</name>
</gene>
<dbReference type="SUPFAM" id="SSF46894">
    <property type="entry name" value="C-terminal effector domain of the bipartite response regulators"/>
    <property type="match status" value="1"/>
</dbReference>
<dbReference type="Pfam" id="PF00196">
    <property type="entry name" value="GerE"/>
    <property type="match status" value="1"/>
</dbReference>
<feature type="transmembrane region" description="Helical" evidence="4">
    <location>
        <begin position="213"/>
        <end position="232"/>
    </location>
</feature>
<dbReference type="PROSITE" id="PS00622">
    <property type="entry name" value="HTH_LUXR_1"/>
    <property type="match status" value="1"/>
</dbReference>
<feature type="transmembrane region" description="Helical" evidence="4">
    <location>
        <begin position="106"/>
        <end position="127"/>
    </location>
</feature>
<feature type="transmembrane region" description="Helical" evidence="4">
    <location>
        <begin position="20"/>
        <end position="41"/>
    </location>
</feature>
<sequence>MQLQQPIPRFLQAPSLRRIAGFSCYQGFIYAVFYMGTNRALEIGSLAIERADLLATLVAMVLAFAGMGVFPRIAERILSSDAAIALCAAAISFGVFASRLPETLHAPGILLEALSVGVPMAALLVAWGRVLGSSSPRIAACEIFASTGIAAGVCLIVSFLGDNAQILFAIALPAASAGILLVSGAGTSARGAEAPSPDMPKRIHDGFGSRTAALSRRMLVGAAMFGLAAGLMETFRSNPGDSSTPTFPATLLMLALFCIAVLQSLRTKSAEENDSLGSTYRIAILVMMAGFLFTPALYGSGVPGEAIVLAGCLGLTAAFVALFIAVSVLRDMDAAMAFCRGFSALYAGEVAGIAVGNAVDGLTAPTAFSHGMLAFAGLAVLTSYLFLFTEDDFRQLSAIVDVASVAGAMHDAIVVQAKLSKRESQVLELALKGRTNERIAQELFVAKSTVDTHLRRIYAKAGVHSRQELIDYGEYLVAANLRR</sequence>
<keyword evidence="1" id="KW-0805">Transcription regulation</keyword>
<name>A0A943V0R3_9ACTN</name>
<evidence type="ECO:0000256" key="2">
    <source>
        <dbReference type="ARBA" id="ARBA00023125"/>
    </source>
</evidence>
<proteinExistence type="predicted"/>
<dbReference type="PANTHER" id="PTHR44688">
    <property type="entry name" value="DNA-BINDING TRANSCRIPTIONAL ACTIVATOR DEVR_DOSR"/>
    <property type="match status" value="1"/>
</dbReference>
<keyword evidence="4" id="KW-0812">Transmembrane</keyword>
<dbReference type="InterPro" id="IPR016032">
    <property type="entry name" value="Sig_transdc_resp-reg_C-effctor"/>
</dbReference>
<dbReference type="InterPro" id="IPR000792">
    <property type="entry name" value="Tscrpt_reg_LuxR_C"/>
</dbReference>
<protein>
    <submittedName>
        <fullName evidence="6">LuxR family transcriptional regulator</fullName>
    </submittedName>
</protein>
<dbReference type="SMART" id="SM00421">
    <property type="entry name" value="HTH_LUXR"/>
    <property type="match status" value="1"/>
</dbReference>
<evidence type="ECO:0000256" key="3">
    <source>
        <dbReference type="ARBA" id="ARBA00023163"/>
    </source>
</evidence>
<dbReference type="AlphaFoldDB" id="A0A943V0R3"/>
<evidence type="ECO:0000256" key="4">
    <source>
        <dbReference type="SAM" id="Phobius"/>
    </source>
</evidence>
<dbReference type="EMBL" id="JAGZSV010000110">
    <property type="protein sequence ID" value="MBS6941076.1"/>
    <property type="molecule type" value="Genomic_DNA"/>
</dbReference>
<evidence type="ECO:0000313" key="6">
    <source>
        <dbReference type="EMBL" id="MBS6941076.1"/>
    </source>
</evidence>
<keyword evidence="4" id="KW-0472">Membrane</keyword>
<feature type="transmembrane region" description="Helical" evidence="4">
    <location>
        <begin position="282"/>
        <end position="300"/>
    </location>
</feature>
<dbReference type="PROSITE" id="PS50043">
    <property type="entry name" value="HTH_LUXR_2"/>
    <property type="match status" value="1"/>
</dbReference>
<dbReference type="PANTHER" id="PTHR44688:SF16">
    <property type="entry name" value="DNA-BINDING TRANSCRIPTIONAL ACTIVATOR DEVR_DOSR"/>
    <property type="match status" value="1"/>
</dbReference>
<dbReference type="PRINTS" id="PR00038">
    <property type="entry name" value="HTHLUXR"/>
</dbReference>
<feature type="transmembrane region" description="Helical" evidence="4">
    <location>
        <begin position="166"/>
        <end position="192"/>
    </location>
</feature>
<keyword evidence="4" id="KW-1133">Transmembrane helix</keyword>
<accession>A0A943V0R3</accession>
<feature type="domain" description="HTH luxR-type" evidence="5">
    <location>
        <begin position="412"/>
        <end position="477"/>
    </location>
</feature>
<dbReference type="Proteomes" id="UP000727506">
    <property type="component" value="Unassembled WGS sequence"/>
</dbReference>
<feature type="transmembrane region" description="Helical" evidence="4">
    <location>
        <begin position="244"/>
        <end position="262"/>
    </location>
</feature>
<keyword evidence="3" id="KW-0804">Transcription</keyword>
<feature type="transmembrane region" description="Helical" evidence="4">
    <location>
        <begin position="371"/>
        <end position="388"/>
    </location>
</feature>